<organism evidence="4">
    <name type="scientific">hydrothermal vent metagenome</name>
    <dbReference type="NCBI Taxonomy" id="652676"/>
    <lineage>
        <taxon>unclassified sequences</taxon>
        <taxon>metagenomes</taxon>
        <taxon>ecological metagenomes</taxon>
    </lineage>
</organism>
<proteinExistence type="inferred from homology"/>
<reference evidence="4" key="1">
    <citation type="submission" date="2018-06" db="EMBL/GenBank/DDBJ databases">
        <authorList>
            <person name="Zhirakovskaya E."/>
        </authorList>
    </citation>
    <scope>NUCLEOTIDE SEQUENCE</scope>
</reference>
<dbReference type="Pfam" id="PF00156">
    <property type="entry name" value="Pribosyltran"/>
    <property type="match status" value="1"/>
</dbReference>
<keyword evidence="4" id="KW-0808">Transferase</keyword>
<dbReference type="AlphaFoldDB" id="A0A3B0YSG2"/>
<gene>
    <name evidence="4" type="ORF">MNBD_GAMMA15-246</name>
</gene>
<feature type="domain" description="Double zinc ribbon" evidence="3">
    <location>
        <begin position="10"/>
        <end position="66"/>
    </location>
</feature>
<dbReference type="SUPFAM" id="SSF53271">
    <property type="entry name" value="PRTase-like"/>
    <property type="match status" value="1"/>
</dbReference>
<evidence type="ECO:0000256" key="1">
    <source>
        <dbReference type="ARBA" id="ARBA00008007"/>
    </source>
</evidence>
<dbReference type="PANTHER" id="PTHR47505:SF1">
    <property type="entry name" value="DNA UTILIZATION PROTEIN YHGH"/>
    <property type="match status" value="1"/>
</dbReference>
<dbReference type="EMBL" id="UOFN01000075">
    <property type="protein sequence ID" value="VAW77269.1"/>
    <property type="molecule type" value="Genomic_DNA"/>
</dbReference>
<dbReference type="InterPro" id="IPR029057">
    <property type="entry name" value="PRTase-like"/>
</dbReference>
<sequence length="238" mass="26597">MVYKWADRVQELLFPTRCYLCCTSTRGGRAICPDCYRELPWLTSGCPTCAAPLPALPGLTHCEDCQQHPPALDACHALFNFQAPIDQWIRKLKFQQELSMAKFLGRLLAEKMPAADNSILVPVPLHRNRLRQRGFNQALEIARPLRERGYQLDARCCTRTRHTPPQSELPAAARLHNLFGAFRVDNSVDGENILLIDDVLTTGATLNALAGMLKQAGAARVEAWVVARTPEPGSRLRK</sequence>
<dbReference type="PANTHER" id="PTHR47505">
    <property type="entry name" value="DNA UTILIZATION PROTEIN YHGH"/>
    <property type="match status" value="1"/>
</dbReference>
<dbReference type="InterPro" id="IPR051910">
    <property type="entry name" value="ComF/GntX_DNA_util-trans"/>
</dbReference>
<dbReference type="InterPro" id="IPR000836">
    <property type="entry name" value="PRTase_dom"/>
</dbReference>
<protein>
    <submittedName>
        <fullName evidence="4">Competence protein F homolog, phosphoribosyltransferase domain protein YhgH required for utilization of DNA as sole source of carbon and energy</fullName>
    </submittedName>
</protein>
<dbReference type="GO" id="GO:0016757">
    <property type="term" value="F:glycosyltransferase activity"/>
    <property type="evidence" value="ECO:0007669"/>
    <property type="project" value="UniProtKB-KW"/>
</dbReference>
<dbReference type="InterPro" id="IPR044005">
    <property type="entry name" value="DZR_2"/>
</dbReference>
<name>A0A3B0YSG2_9ZZZZ</name>
<evidence type="ECO:0000259" key="3">
    <source>
        <dbReference type="Pfam" id="PF18912"/>
    </source>
</evidence>
<feature type="domain" description="Phosphoribosyltransferase" evidence="2">
    <location>
        <begin position="178"/>
        <end position="233"/>
    </location>
</feature>
<evidence type="ECO:0000313" key="4">
    <source>
        <dbReference type="EMBL" id="VAW77269.1"/>
    </source>
</evidence>
<evidence type="ECO:0000259" key="2">
    <source>
        <dbReference type="Pfam" id="PF00156"/>
    </source>
</evidence>
<comment type="similarity">
    <text evidence="1">Belongs to the ComF/GntX family.</text>
</comment>
<accession>A0A3B0YSG2</accession>
<keyword evidence="4" id="KW-0328">Glycosyltransferase</keyword>
<dbReference type="Gene3D" id="3.40.50.2020">
    <property type="match status" value="1"/>
</dbReference>
<dbReference type="CDD" id="cd06223">
    <property type="entry name" value="PRTases_typeI"/>
    <property type="match status" value="1"/>
</dbReference>
<dbReference type="Pfam" id="PF18912">
    <property type="entry name" value="DZR_2"/>
    <property type="match status" value="1"/>
</dbReference>